<dbReference type="EMBL" id="JAAGWQ010000062">
    <property type="protein sequence ID" value="KAF5672194.1"/>
    <property type="molecule type" value="Genomic_DNA"/>
</dbReference>
<dbReference type="GO" id="GO:0016740">
    <property type="term" value="F:transferase activity"/>
    <property type="evidence" value="ECO:0007669"/>
    <property type="project" value="UniProtKB-KW"/>
</dbReference>
<name>A0A8H5TNB5_FUSHE</name>
<sequence length="357" mass="36340">MKSVVLSVLASGAVAQITQGPFAGLDLGLGLGSQNFHVAAINPSDPEYATCQQAVGIVQGCVAAVGGAQAAQTADPQELVACACCDGSSNAAPIYSACSSYLAEEDAQDTSQYEAYGTLYSACKIGARCTGSNSGSGGGGNSVTNSLISKSGSAIGSRPTTSASGFEQETDTPTITTGTSPAEQTYASACLDMLSVFSSCTAANRDFTELPFTEQAECYCCRGSGTRQTWTDSFDKYASTCADWARTGERETAYSVAKTFATFCERFTDVCSNAAARTQESRSVETTDASTTNDSGSRQTGASDDDSDSAATSQQKEGPVTVTVSSSQPAETGNDASSARVGFGAVLAAVAILAVAL</sequence>
<feature type="compositionally biased region" description="Polar residues" evidence="1">
    <location>
        <begin position="312"/>
        <end position="337"/>
    </location>
</feature>
<evidence type="ECO:0000313" key="4">
    <source>
        <dbReference type="Proteomes" id="UP000567885"/>
    </source>
</evidence>
<feature type="compositionally biased region" description="Polar residues" evidence="1">
    <location>
        <begin position="286"/>
        <end position="301"/>
    </location>
</feature>
<organism evidence="3 4">
    <name type="scientific">Fusarium heterosporum</name>
    <dbReference type="NCBI Taxonomy" id="42747"/>
    <lineage>
        <taxon>Eukaryota</taxon>
        <taxon>Fungi</taxon>
        <taxon>Dikarya</taxon>
        <taxon>Ascomycota</taxon>
        <taxon>Pezizomycotina</taxon>
        <taxon>Sordariomycetes</taxon>
        <taxon>Hypocreomycetidae</taxon>
        <taxon>Hypocreales</taxon>
        <taxon>Nectriaceae</taxon>
        <taxon>Fusarium</taxon>
        <taxon>Fusarium heterosporum species complex</taxon>
    </lineage>
</organism>
<dbReference type="OrthoDB" id="4153189at2759"/>
<keyword evidence="4" id="KW-1185">Reference proteome</keyword>
<feature type="compositionally biased region" description="Polar residues" evidence="1">
    <location>
        <begin position="152"/>
        <end position="167"/>
    </location>
</feature>
<feature type="signal peptide" evidence="2">
    <location>
        <begin position="1"/>
        <end position="15"/>
    </location>
</feature>
<protein>
    <submittedName>
        <fullName evidence="3">Queuine trna-ribosyltransferase</fullName>
    </submittedName>
</protein>
<keyword evidence="3" id="KW-0808">Transferase</keyword>
<evidence type="ECO:0000256" key="2">
    <source>
        <dbReference type="SAM" id="SignalP"/>
    </source>
</evidence>
<accession>A0A8H5TNB5</accession>
<evidence type="ECO:0000313" key="3">
    <source>
        <dbReference type="EMBL" id="KAF5672194.1"/>
    </source>
</evidence>
<comment type="caution">
    <text evidence="3">The sequence shown here is derived from an EMBL/GenBank/DDBJ whole genome shotgun (WGS) entry which is preliminary data.</text>
</comment>
<feature type="region of interest" description="Disordered" evidence="1">
    <location>
        <begin position="152"/>
        <end position="180"/>
    </location>
</feature>
<keyword evidence="2" id="KW-0732">Signal</keyword>
<evidence type="ECO:0000256" key="1">
    <source>
        <dbReference type="SAM" id="MobiDB-lite"/>
    </source>
</evidence>
<feature type="region of interest" description="Disordered" evidence="1">
    <location>
        <begin position="278"/>
        <end position="337"/>
    </location>
</feature>
<dbReference type="AlphaFoldDB" id="A0A8H5TNB5"/>
<feature type="chain" id="PRO_5033989831" evidence="2">
    <location>
        <begin position="16"/>
        <end position="357"/>
    </location>
</feature>
<reference evidence="3 4" key="1">
    <citation type="submission" date="2020-05" db="EMBL/GenBank/DDBJ databases">
        <title>Identification and distribution of gene clusters putatively required for synthesis of sphingolipid metabolism inhibitors in phylogenetically diverse species of the filamentous fungus Fusarium.</title>
        <authorList>
            <person name="Kim H.-S."/>
            <person name="Busman M."/>
            <person name="Brown D.W."/>
            <person name="Divon H."/>
            <person name="Uhlig S."/>
            <person name="Proctor R.H."/>
        </authorList>
    </citation>
    <scope>NUCLEOTIDE SEQUENCE [LARGE SCALE GENOMIC DNA]</scope>
    <source>
        <strain evidence="3 4">NRRL 20693</strain>
    </source>
</reference>
<gene>
    <name evidence="3" type="ORF">FHETE_3847</name>
</gene>
<proteinExistence type="predicted"/>
<dbReference type="Proteomes" id="UP000567885">
    <property type="component" value="Unassembled WGS sequence"/>
</dbReference>